<sequence length="571" mass="65342">MQPTRPSITGRQSITGRTSIMGGRPSLARNSMTAQRVAQQANPVVRSRSKNGPTRDETELNWKIIVDFITEQELIGDVDIANKKFHLCTPSNFLDYLQIIALHFDDQYEASDLQKDATFWLNCFGYPETMNDSMFQINAQTCKYIIQAFAWLIQVYLSTCECSVVEMEEQMESKAYDVEGWFRMLRQVLENFDCAGVAEILSEHYHYELEEYMENYRASMRFSGNIDELKEEREKLAKKAKEFEKILGLIEKKKHDKELATSDLDSLIAFQAKLNENIRSLQECIETKSDLCNKKKVELDDLNKEQAETRETVTQQAFSKSEAFEYHQSTRQILDRAEVIRNVNNDLRIEEFNLTQKVVAKGVEVQSAVRLFVEEMKQAAINAECSLDFGKVDESALLQLCSGEGQAISEFEKFVSYGIEAIKTTLNQKNDLLEKMMDQKESELNMRVEEKEELEKKLNDLAEKAGVVAERGLTSVNKLKGILGTNIGTSSNIDALIAKLKNGEKSSMAEEVNELDSKVSKKELEIQQLRSKTIKTLENKMLKDKTNLEKLQKQITQIKSILTDSKNRLNH</sequence>
<evidence type="ECO:0000313" key="2">
    <source>
        <dbReference type="WBParaSite" id="RSKR_0000137700.1"/>
    </source>
</evidence>
<protein>
    <submittedName>
        <fullName evidence="2">Kinetochore protein NDC80 homolog</fullName>
    </submittedName>
</protein>
<organism evidence="1 2">
    <name type="scientific">Rhabditophanes sp. KR3021</name>
    <dbReference type="NCBI Taxonomy" id="114890"/>
    <lineage>
        <taxon>Eukaryota</taxon>
        <taxon>Metazoa</taxon>
        <taxon>Ecdysozoa</taxon>
        <taxon>Nematoda</taxon>
        <taxon>Chromadorea</taxon>
        <taxon>Rhabditida</taxon>
        <taxon>Tylenchina</taxon>
        <taxon>Panagrolaimomorpha</taxon>
        <taxon>Strongyloidoidea</taxon>
        <taxon>Alloionematidae</taxon>
        <taxon>Rhabditophanes</taxon>
    </lineage>
</organism>
<evidence type="ECO:0000313" key="1">
    <source>
        <dbReference type="Proteomes" id="UP000095286"/>
    </source>
</evidence>
<dbReference type="Proteomes" id="UP000095286">
    <property type="component" value="Unplaced"/>
</dbReference>
<reference evidence="2" key="1">
    <citation type="submission" date="2016-11" db="UniProtKB">
        <authorList>
            <consortium name="WormBaseParasite"/>
        </authorList>
    </citation>
    <scope>IDENTIFICATION</scope>
    <source>
        <strain evidence="2">KR3021</strain>
    </source>
</reference>
<accession>A0AC35TJQ0</accession>
<name>A0AC35TJQ0_9BILA</name>
<proteinExistence type="predicted"/>
<dbReference type="WBParaSite" id="RSKR_0000137700.1">
    <property type="protein sequence ID" value="RSKR_0000137700.1"/>
    <property type="gene ID" value="RSKR_0000137700"/>
</dbReference>